<name>A0A2I0XD13_9ASPA</name>
<organism evidence="1 2">
    <name type="scientific">Dendrobium catenatum</name>
    <dbReference type="NCBI Taxonomy" id="906689"/>
    <lineage>
        <taxon>Eukaryota</taxon>
        <taxon>Viridiplantae</taxon>
        <taxon>Streptophyta</taxon>
        <taxon>Embryophyta</taxon>
        <taxon>Tracheophyta</taxon>
        <taxon>Spermatophyta</taxon>
        <taxon>Magnoliopsida</taxon>
        <taxon>Liliopsida</taxon>
        <taxon>Asparagales</taxon>
        <taxon>Orchidaceae</taxon>
        <taxon>Epidendroideae</taxon>
        <taxon>Malaxideae</taxon>
        <taxon>Dendrobiinae</taxon>
        <taxon>Dendrobium</taxon>
    </lineage>
</organism>
<keyword evidence="2" id="KW-1185">Reference proteome</keyword>
<dbReference type="EMBL" id="KZ501967">
    <property type="protein sequence ID" value="PKU85774.1"/>
    <property type="molecule type" value="Genomic_DNA"/>
</dbReference>
<evidence type="ECO:0000313" key="1">
    <source>
        <dbReference type="EMBL" id="PKU85774.1"/>
    </source>
</evidence>
<protein>
    <submittedName>
        <fullName evidence="1">Uncharacterized protein</fullName>
    </submittedName>
</protein>
<dbReference type="Proteomes" id="UP000233837">
    <property type="component" value="Unassembled WGS sequence"/>
</dbReference>
<accession>A0A2I0XD13</accession>
<gene>
    <name evidence="1" type="ORF">MA16_Dca010488</name>
</gene>
<proteinExistence type="predicted"/>
<reference evidence="1 2" key="1">
    <citation type="journal article" date="2016" name="Sci. Rep.">
        <title>The Dendrobium catenatum Lindl. genome sequence provides insights into polysaccharide synthase, floral development and adaptive evolution.</title>
        <authorList>
            <person name="Zhang G.Q."/>
            <person name="Xu Q."/>
            <person name="Bian C."/>
            <person name="Tsai W.C."/>
            <person name="Yeh C.M."/>
            <person name="Liu K.W."/>
            <person name="Yoshida K."/>
            <person name="Zhang L.S."/>
            <person name="Chang S.B."/>
            <person name="Chen F."/>
            <person name="Shi Y."/>
            <person name="Su Y.Y."/>
            <person name="Zhang Y.Q."/>
            <person name="Chen L.J."/>
            <person name="Yin Y."/>
            <person name="Lin M."/>
            <person name="Huang H."/>
            <person name="Deng H."/>
            <person name="Wang Z.W."/>
            <person name="Zhu S.L."/>
            <person name="Zhao X."/>
            <person name="Deng C."/>
            <person name="Niu S.C."/>
            <person name="Huang J."/>
            <person name="Wang M."/>
            <person name="Liu G.H."/>
            <person name="Yang H.J."/>
            <person name="Xiao X.J."/>
            <person name="Hsiao Y.Y."/>
            <person name="Wu W.L."/>
            <person name="Chen Y.Y."/>
            <person name="Mitsuda N."/>
            <person name="Ohme-Takagi M."/>
            <person name="Luo Y.B."/>
            <person name="Van de Peer Y."/>
            <person name="Liu Z.J."/>
        </authorList>
    </citation>
    <scope>NUCLEOTIDE SEQUENCE [LARGE SCALE GENOMIC DNA]</scope>
    <source>
        <tissue evidence="1">The whole plant</tissue>
    </source>
</reference>
<evidence type="ECO:0000313" key="2">
    <source>
        <dbReference type="Proteomes" id="UP000233837"/>
    </source>
</evidence>
<dbReference type="AlphaFoldDB" id="A0A2I0XD13"/>
<sequence>MTVEGRHPPPSDATDGRWISSNAVRILPRPIKGASPPAFGNADRMFDLESKPRFKNSGALVINEGGLIQQKKSFDYTKKGKMVMKEVMEEVPSFFALQRSMNNTGQIYKIDSTTIDLKSDLETTKEVLLNKDGCSSLISNEVNLNKNSIVGNFEEVPLPTGDMVNVCECISADLGNCSKEVNESSLGMLSPIELAQG</sequence>
<reference evidence="1 2" key="2">
    <citation type="journal article" date="2017" name="Nature">
        <title>The Apostasia genome and the evolution of orchids.</title>
        <authorList>
            <person name="Zhang G.Q."/>
            <person name="Liu K.W."/>
            <person name="Li Z."/>
            <person name="Lohaus R."/>
            <person name="Hsiao Y.Y."/>
            <person name="Niu S.C."/>
            <person name="Wang J.Y."/>
            <person name="Lin Y.C."/>
            <person name="Xu Q."/>
            <person name="Chen L.J."/>
            <person name="Yoshida K."/>
            <person name="Fujiwara S."/>
            <person name="Wang Z.W."/>
            <person name="Zhang Y.Q."/>
            <person name="Mitsuda N."/>
            <person name="Wang M."/>
            <person name="Liu G.H."/>
            <person name="Pecoraro L."/>
            <person name="Huang H.X."/>
            <person name="Xiao X.J."/>
            <person name="Lin M."/>
            <person name="Wu X.Y."/>
            <person name="Wu W.L."/>
            <person name="Chen Y.Y."/>
            <person name="Chang S.B."/>
            <person name="Sakamoto S."/>
            <person name="Ohme-Takagi M."/>
            <person name="Yagi M."/>
            <person name="Zeng S.J."/>
            <person name="Shen C.Y."/>
            <person name="Yeh C.M."/>
            <person name="Luo Y.B."/>
            <person name="Tsai W.C."/>
            <person name="Van de Peer Y."/>
            <person name="Liu Z.J."/>
        </authorList>
    </citation>
    <scope>NUCLEOTIDE SEQUENCE [LARGE SCALE GENOMIC DNA]</scope>
    <source>
        <tissue evidence="1">The whole plant</tissue>
    </source>
</reference>